<dbReference type="EMBL" id="HG996476">
    <property type="protein sequence ID" value="CAG1852101.1"/>
    <property type="molecule type" value="Genomic_DNA"/>
</dbReference>
<organism evidence="12 13">
    <name type="scientific">Musa acuminata subsp. malaccensis</name>
    <name type="common">Wild banana</name>
    <name type="synonym">Musa malaccensis</name>
    <dbReference type="NCBI Taxonomy" id="214687"/>
    <lineage>
        <taxon>Eukaryota</taxon>
        <taxon>Viridiplantae</taxon>
        <taxon>Streptophyta</taxon>
        <taxon>Embryophyta</taxon>
        <taxon>Tracheophyta</taxon>
        <taxon>Spermatophyta</taxon>
        <taxon>Magnoliopsida</taxon>
        <taxon>Liliopsida</taxon>
        <taxon>Zingiberales</taxon>
        <taxon>Musaceae</taxon>
        <taxon>Musa</taxon>
    </lineage>
</organism>
<keyword evidence="7" id="KW-0472">Membrane</keyword>
<evidence type="ECO:0000256" key="9">
    <source>
        <dbReference type="SAM" id="SignalP"/>
    </source>
</evidence>
<name>A0A804KR29_MUSAM</name>
<dbReference type="EnsemblPlants" id="Ma10_t00530.1">
    <property type="protein sequence ID" value="Ma10_p00530.1"/>
    <property type="gene ID" value="Ma10_g00530"/>
</dbReference>
<evidence type="ECO:0000256" key="5">
    <source>
        <dbReference type="ARBA" id="ARBA00022737"/>
    </source>
</evidence>
<reference evidence="11" key="1">
    <citation type="submission" date="2021-03" db="EMBL/GenBank/DDBJ databases">
        <authorList>
            <consortium name="Genoscope - CEA"/>
            <person name="William W."/>
        </authorList>
    </citation>
    <scope>NUCLEOTIDE SEQUENCE</scope>
    <source>
        <strain evidence="11">Doubled-haploid Pahang</strain>
    </source>
</reference>
<gene>
    <name evidence="11" type="ORF">GSMUA_103000.1</name>
</gene>
<dbReference type="Gramene" id="Ma10_t00530.1">
    <property type="protein sequence ID" value="Ma10_p00530.1"/>
    <property type="gene ID" value="Ma10_g00530"/>
</dbReference>
<keyword evidence="4 9" id="KW-0732">Signal</keyword>
<evidence type="ECO:0000259" key="10">
    <source>
        <dbReference type="Pfam" id="PF08263"/>
    </source>
</evidence>
<evidence type="ECO:0000256" key="8">
    <source>
        <dbReference type="ARBA" id="ARBA00023180"/>
    </source>
</evidence>
<evidence type="ECO:0000256" key="7">
    <source>
        <dbReference type="ARBA" id="ARBA00023136"/>
    </source>
</evidence>
<keyword evidence="8" id="KW-0325">Glycoprotein</keyword>
<evidence type="ECO:0000256" key="6">
    <source>
        <dbReference type="ARBA" id="ARBA00022989"/>
    </source>
</evidence>
<accession>A0A804KR29</accession>
<keyword evidence="2" id="KW-0433">Leucine-rich repeat</keyword>
<evidence type="ECO:0000313" key="13">
    <source>
        <dbReference type="Proteomes" id="UP000012960"/>
    </source>
</evidence>
<sequence length="166" mass="18926">MGFPLRFLSSLSLCLLALLLHRATVTSGCFSMEREALLDFKAGIHDTHNRLSSWVGQDCCTWKGVTCDTTTGHVVMLDLRNTFDRALRGERMMNSFYIPRQPRLALPSYLPEEPGLELVEANRCPRLVLIREHAAIPPSVKYVSCWSRYHPSFCCPCQLHLLSYRP</sequence>
<dbReference type="GO" id="GO:0016020">
    <property type="term" value="C:membrane"/>
    <property type="evidence" value="ECO:0007669"/>
    <property type="project" value="UniProtKB-SubCell"/>
</dbReference>
<keyword evidence="13" id="KW-1185">Reference proteome</keyword>
<dbReference type="AlphaFoldDB" id="A0A804KR29"/>
<evidence type="ECO:0000256" key="1">
    <source>
        <dbReference type="ARBA" id="ARBA00004479"/>
    </source>
</evidence>
<evidence type="ECO:0000313" key="11">
    <source>
        <dbReference type="EMBL" id="CAG1852101.1"/>
    </source>
</evidence>
<dbReference type="Pfam" id="PF08263">
    <property type="entry name" value="LRRNT_2"/>
    <property type="match status" value="1"/>
</dbReference>
<feature type="domain" description="Leucine-rich repeat-containing N-terminal plant-type" evidence="10">
    <location>
        <begin position="32"/>
        <end position="68"/>
    </location>
</feature>
<feature type="signal peptide" evidence="9">
    <location>
        <begin position="1"/>
        <end position="28"/>
    </location>
</feature>
<feature type="chain" id="PRO_5033612283" evidence="9">
    <location>
        <begin position="29"/>
        <end position="166"/>
    </location>
</feature>
<proteinExistence type="predicted"/>
<reference evidence="12" key="2">
    <citation type="submission" date="2021-05" db="UniProtKB">
        <authorList>
            <consortium name="EnsemblPlants"/>
        </authorList>
    </citation>
    <scope>IDENTIFICATION</scope>
    <source>
        <strain evidence="12">subsp. malaccensis</strain>
    </source>
</reference>
<keyword evidence="3" id="KW-0812">Transmembrane</keyword>
<dbReference type="InterPro" id="IPR032675">
    <property type="entry name" value="LRR_dom_sf"/>
</dbReference>
<keyword evidence="5" id="KW-0677">Repeat</keyword>
<dbReference type="InterPro" id="IPR013210">
    <property type="entry name" value="LRR_N_plant-typ"/>
</dbReference>
<evidence type="ECO:0000256" key="4">
    <source>
        <dbReference type="ARBA" id="ARBA00022729"/>
    </source>
</evidence>
<dbReference type="InParanoid" id="A0A804KR29"/>
<evidence type="ECO:0000256" key="3">
    <source>
        <dbReference type="ARBA" id="ARBA00022692"/>
    </source>
</evidence>
<dbReference type="InterPro" id="IPR046956">
    <property type="entry name" value="RLP23-like"/>
</dbReference>
<dbReference type="PANTHER" id="PTHR48063">
    <property type="entry name" value="LRR RECEPTOR-LIKE KINASE"/>
    <property type="match status" value="1"/>
</dbReference>
<dbReference type="PANTHER" id="PTHR48063:SF90">
    <property type="entry name" value="OS11G0565920 PROTEIN"/>
    <property type="match status" value="1"/>
</dbReference>
<dbReference type="Proteomes" id="UP000012960">
    <property type="component" value="Unplaced"/>
</dbReference>
<keyword evidence="6" id="KW-1133">Transmembrane helix</keyword>
<evidence type="ECO:0000256" key="2">
    <source>
        <dbReference type="ARBA" id="ARBA00022614"/>
    </source>
</evidence>
<evidence type="ECO:0000313" key="12">
    <source>
        <dbReference type="EnsemblPlants" id="Ma10_p00530.1"/>
    </source>
</evidence>
<comment type="subcellular location">
    <subcellularLocation>
        <location evidence="1">Membrane</location>
        <topology evidence="1">Single-pass type I membrane protein</topology>
    </subcellularLocation>
</comment>
<protein>
    <submittedName>
        <fullName evidence="11">(wild Malaysian banana) hypothetical protein</fullName>
    </submittedName>
</protein>
<dbReference type="Gene3D" id="3.80.10.10">
    <property type="entry name" value="Ribonuclease Inhibitor"/>
    <property type="match status" value="1"/>
</dbReference>